<dbReference type="AlphaFoldDB" id="A0A6N8EYH9"/>
<name>A0A6N8EYH9_PAEMA</name>
<organism evidence="1 2">
    <name type="scientific">Paenibacillus macerans</name>
    <name type="common">Bacillus macerans</name>
    <dbReference type="NCBI Taxonomy" id="44252"/>
    <lineage>
        <taxon>Bacteria</taxon>
        <taxon>Bacillati</taxon>
        <taxon>Bacillota</taxon>
        <taxon>Bacilli</taxon>
        <taxon>Bacillales</taxon>
        <taxon>Paenibacillaceae</taxon>
        <taxon>Paenibacillus</taxon>
    </lineage>
</organism>
<gene>
    <name evidence="1" type="ORF">GNQ08_21325</name>
</gene>
<dbReference type="RefSeq" id="WP_196427548.1">
    <property type="nucleotide sequence ID" value="NZ_WNZZ01000019.1"/>
</dbReference>
<protein>
    <submittedName>
        <fullName evidence="1">Uncharacterized protein</fullName>
    </submittedName>
</protein>
<dbReference type="Proteomes" id="UP000442469">
    <property type="component" value="Unassembled WGS sequence"/>
</dbReference>
<sequence>MIVKLSSGAVIYNRKTFYTCKINVFDKTITPNEWWAVLADIAKALNLKAKLIKERLDDEAVSNGHISDSLGRVQVVNDEKNTVR</sequence>
<accession>A0A6N8EYH9</accession>
<dbReference type="EMBL" id="WNZZ01000019">
    <property type="protein sequence ID" value="MUG24909.1"/>
    <property type="molecule type" value="Genomic_DNA"/>
</dbReference>
<evidence type="ECO:0000313" key="2">
    <source>
        <dbReference type="Proteomes" id="UP000442469"/>
    </source>
</evidence>
<comment type="caution">
    <text evidence="1">The sequence shown here is derived from an EMBL/GenBank/DDBJ whole genome shotgun (WGS) entry which is preliminary data.</text>
</comment>
<evidence type="ECO:0000313" key="1">
    <source>
        <dbReference type="EMBL" id="MUG24909.1"/>
    </source>
</evidence>
<proteinExistence type="predicted"/>
<reference evidence="1 2" key="1">
    <citation type="submission" date="2019-11" db="EMBL/GenBank/DDBJ databases">
        <title>Draft genome sequences of five Paenibacillus species of dairy origin.</title>
        <authorList>
            <person name="Olajide A.M."/>
            <person name="Chen S."/>
            <person name="Lapointe G."/>
        </authorList>
    </citation>
    <scope>NUCLEOTIDE SEQUENCE [LARGE SCALE GENOMIC DNA]</scope>
    <source>
        <strain evidence="1 2">3CT49</strain>
    </source>
</reference>